<dbReference type="PANTHER" id="PTHR35441">
    <property type="entry name" value="CIRCADIAN-ASSOCIATED TRANSCRIPTIONAL REPRESSOR"/>
    <property type="match status" value="1"/>
</dbReference>
<feature type="region of interest" description="Disordered" evidence="1">
    <location>
        <begin position="1"/>
        <end position="48"/>
    </location>
</feature>
<dbReference type="InterPro" id="IPR031373">
    <property type="entry name" value="Ciart"/>
</dbReference>
<feature type="region of interest" description="Disordered" evidence="1">
    <location>
        <begin position="163"/>
        <end position="187"/>
    </location>
</feature>
<proteinExistence type="predicted"/>
<feature type="compositionally biased region" description="Polar residues" evidence="1">
    <location>
        <begin position="306"/>
        <end position="339"/>
    </location>
</feature>
<protein>
    <recommendedName>
        <fullName evidence="4">Circadian associated repressor of transcription</fullName>
    </recommendedName>
</protein>
<evidence type="ECO:0000313" key="2">
    <source>
        <dbReference type="EMBL" id="KAF7708020.1"/>
    </source>
</evidence>
<evidence type="ECO:0000313" key="3">
    <source>
        <dbReference type="Proteomes" id="UP000606274"/>
    </source>
</evidence>
<evidence type="ECO:0008006" key="4">
    <source>
        <dbReference type="Google" id="ProtNLM"/>
    </source>
</evidence>
<feature type="compositionally biased region" description="Low complexity" evidence="1">
    <location>
        <begin position="224"/>
        <end position="235"/>
    </location>
</feature>
<dbReference type="OrthoDB" id="8942320at2759"/>
<organism evidence="2 3">
    <name type="scientific">Silurus meridionalis</name>
    <name type="common">Southern catfish</name>
    <name type="synonym">Silurus soldatovi meridionalis</name>
    <dbReference type="NCBI Taxonomy" id="175797"/>
    <lineage>
        <taxon>Eukaryota</taxon>
        <taxon>Metazoa</taxon>
        <taxon>Chordata</taxon>
        <taxon>Craniata</taxon>
        <taxon>Vertebrata</taxon>
        <taxon>Euteleostomi</taxon>
        <taxon>Actinopterygii</taxon>
        <taxon>Neopterygii</taxon>
        <taxon>Teleostei</taxon>
        <taxon>Ostariophysi</taxon>
        <taxon>Siluriformes</taxon>
        <taxon>Siluridae</taxon>
        <taxon>Silurus</taxon>
    </lineage>
</organism>
<dbReference type="EMBL" id="JABFDY010000004">
    <property type="protein sequence ID" value="KAF7708020.1"/>
    <property type="molecule type" value="Genomic_DNA"/>
</dbReference>
<feature type="compositionally biased region" description="Basic residues" evidence="1">
    <location>
        <begin position="177"/>
        <end position="187"/>
    </location>
</feature>
<feature type="region of interest" description="Disordered" evidence="1">
    <location>
        <begin position="221"/>
        <end position="252"/>
    </location>
</feature>
<evidence type="ECO:0000256" key="1">
    <source>
        <dbReference type="SAM" id="MobiDB-lite"/>
    </source>
</evidence>
<dbReference type="PANTHER" id="PTHR35441:SF1">
    <property type="entry name" value="CIRCADIAN-ASSOCIATED TRANSCRIPTIONAL REPRESSOR"/>
    <property type="match status" value="1"/>
</dbReference>
<dbReference type="Proteomes" id="UP000606274">
    <property type="component" value="Unassembled WGS sequence"/>
</dbReference>
<dbReference type="GO" id="GO:0000978">
    <property type="term" value="F:RNA polymerase II cis-regulatory region sequence-specific DNA binding"/>
    <property type="evidence" value="ECO:0007669"/>
    <property type="project" value="TreeGrafter"/>
</dbReference>
<comment type="caution">
    <text evidence="2">The sequence shown here is derived from an EMBL/GenBank/DDBJ whole genome shotgun (WGS) entry which is preliminary data.</text>
</comment>
<dbReference type="GO" id="GO:0045892">
    <property type="term" value="P:negative regulation of DNA-templated transcription"/>
    <property type="evidence" value="ECO:0007669"/>
    <property type="project" value="TreeGrafter"/>
</dbReference>
<accession>A0A8T0BRT1</accession>
<feature type="compositionally biased region" description="Acidic residues" evidence="1">
    <location>
        <begin position="19"/>
        <end position="28"/>
    </location>
</feature>
<dbReference type="Pfam" id="PF15673">
    <property type="entry name" value="Ciart"/>
    <property type="match status" value="1"/>
</dbReference>
<feature type="region of interest" description="Disordered" evidence="1">
    <location>
        <begin position="278"/>
        <end position="340"/>
    </location>
</feature>
<feature type="compositionally biased region" description="Polar residues" evidence="1">
    <location>
        <begin position="1"/>
        <end position="15"/>
    </location>
</feature>
<gene>
    <name evidence="2" type="ORF">HF521_017077</name>
</gene>
<dbReference type="GO" id="GO:0032922">
    <property type="term" value="P:circadian regulation of gene expression"/>
    <property type="evidence" value="ECO:0007669"/>
    <property type="project" value="InterPro"/>
</dbReference>
<dbReference type="GO" id="GO:0005634">
    <property type="term" value="C:nucleus"/>
    <property type="evidence" value="ECO:0007669"/>
    <property type="project" value="TreeGrafter"/>
</dbReference>
<sequence length="354" mass="38653">MQSIESASSQASPDSLTFGDEDSEVFLSEDERSEVTGGPSRSALSSCSPALVWSSTEREHEKENKTLGGTPGDLQFAQKCLALQGFIRPLLELLTGLKKGRFDKGLSSFQQSVAMDRIRRIVGLLQKPHIGEKYLRTLLQVEMMLKLWFPQVSLQLLGTRVSTHHTAPSSSSSSMPPHKRKDQLHIPVKKRRLRWTDPCSSPTPSLTPVPCKCFHIKGQENAEPSPGLSPSSALARHPEQSECVSKEKSGSEVLHGAEPGLTWIHVAPIFSPPMSCPSLTVREGGAKDMRNSPLLPPPSPPGSRCSPATQDNSITSTTPCSEPETQIQTEGRSPSQPITEQLLKRLQTNLSVRI</sequence>
<keyword evidence="3" id="KW-1185">Reference proteome</keyword>
<reference evidence="2" key="1">
    <citation type="submission" date="2020-08" db="EMBL/GenBank/DDBJ databases">
        <title>Chromosome-level assembly of Southern catfish (Silurus meridionalis) provides insights into visual adaptation to the nocturnal and benthic lifestyles.</title>
        <authorList>
            <person name="Zhang Y."/>
            <person name="Wang D."/>
            <person name="Peng Z."/>
        </authorList>
    </citation>
    <scope>NUCLEOTIDE SEQUENCE</scope>
    <source>
        <strain evidence="2">SWU-2019-XX</strain>
        <tissue evidence="2">Muscle</tissue>
    </source>
</reference>
<feature type="compositionally biased region" description="Basic and acidic residues" evidence="1">
    <location>
        <begin position="236"/>
        <end position="250"/>
    </location>
</feature>
<name>A0A8T0BRT1_SILME</name>
<dbReference type="AlphaFoldDB" id="A0A8T0BRT1"/>